<keyword evidence="3" id="KW-1185">Reference proteome</keyword>
<reference evidence="2" key="1">
    <citation type="journal article" date="2020" name="bioRxiv">
        <title>Historical genomics reveals the evolutionary mechanisms behind multiple outbreaks of the host-specific coffee wilt pathogen Fusarium xylarioides.</title>
        <authorList>
            <person name="Peck D."/>
            <person name="Nowell R.W."/>
            <person name="Flood J."/>
            <person name="Ryan M.J."/>
            <person name="Barraclough T.G."/>
        </authorList>
    </citation>
    <scope>NUCLEOTIDE SEQUENCE</scope>
    <source>
        <strain evidence="2">IMI 127659i</strain>
    </source>
</reference>
<evidence type="ECO:0000256" key="1">
    <source>
        <dbReference type="SAM" id="MobiDB-lite"/>
    </source>
</evidence>
<protein>
    <recommendedName>
        <fullName evidence="4">Transcription factor domain-containing protein</fullName>
    </recommendedName>
</protein>
<proteinExistence type="predicted"/>
<dbReference type="OrthoDB" id="3266505at2759"/>
<feature type="region of interest" description="Disordered" evidence="1">
    <location>
        <begin position="1"/>
        <end position="22"/>
    </location>
</feature>
<dbReference type="Proteomes" id="UP000750502">
    <property type="component" value="Unassembled WGS sequence"/>
</dbReference>
<reference evidence="2" key="2">
    <citation type="submission" date="2020-10" db="EMBL/GenBank/DDBJ databases">
        <authorList>
            <person name="Peck L.D."/>
            <person name="Nowell R.W."/>
            <person name="Flood J."/>
            <person name="Ryan M.J."/>
            <person name="Barraclough T.G."/>
        </authorList>
    </citation>
    <scope>NUCLEOTIDE SEQUENCE</scope>
    <source>
        <strain evidence="2">IMI 127659i</strain>
    </source>
</reference>
<dbReference type="EMBL" id="JADFTT010000364">
    <property type="protein sequence ID" value="KAG5762588.1"/>
    <property type="molecule type" value="Genomic_DNA"/>
</dbReference>
<accession>A0A9P7HUX1</accession>
<comment type="caution">
    <text evidence="2">The sequence shown here is derived from an EMBL/GenBank/DDBJ whole genome shotgun (WGS) entry which is preliminary data.</text>
</comment>
<evidence type="ECO:0000313" key="3">
    <source>
        <dbReference type="Proteomes" id="UP000750502"/>
    </source>
</evidence>
<name>A0A9P7HUX1_9HYPO</name>
<dbReference type="AlphaFoldDB" id="A0A9P7HUX1"/>
<organism evidence="2 3">
    <name type="scientific">Fusarium xylarioides</name>
    <dbReference type="NCBI Taxonomy" id="221167"/>
    <lineage>
        <taxon>Eukaryota</taxon>
        <taxon>Fungi</taxon>
        <taxon>Dikarya</taxon>
        <taxon>Ascomycota</taxon>
        <taxon>Pezizomycotina</taxon>
        <taxon>Sordariomycetes</taxon>
        <taxon>Hypocreomycetidae</taxon>
        <taxon>Hypocreales</taxon>
        <taxon>Nectriaceae</taxon>
        <taxon>Fusarium</taxon>
        <taxon>Fusarium fujikuroi species complex</taxon>
    </lineage>
</organism>
<gene>
    <name evidence="2" type="ORF">H9Q72_009316</name>
</gene>
<feature type="compositionally biased region" description="Polar residues" evidence="1">
    <location>
        <begin position="1"/>
        <end position="21"/>
    </location>
</feature>
<evidence type="ECO:0000313" key="2">
    <source>
        <dbReference type="EMBL" id="KAG5762588.1"/>
    </source>
</evidence>
<sequence>MPSPTTHISNNSNPSPLQHQGSLHLLPSESEAYRLLDVVTMYIGQSQSHFDAREVSDNIELYYTNPEGQMPLKSWLLRMCIIFAIARLLPGEISPSNGETDSGRSLFEFVHARLPTPSEQYAQGGVAIETLTLLGVYL</sequence>
<evidence type="ECO:0008006" key="4">
    <source>
        <dbReference type="Google" id="ProtNLM"/>
    </source>
</evidence>